<dbReference type="SUPFAM" id="SSF101898">
    <property type="entry name" value="NHL repeat"/>
    <property type="match status" value="1"/>
</dbReference>
<accession>A0A8B6HFU5</accession>
<comment type="caution">
    <text evidence="1">The sequence shown here is derived from an EMBL/GenBank/DDBJ whole genome shotgun (WGS) entry which is preliminary data.</text>
</comment>
<reference evidence="1" key="1">
    <citation type="submission" date="2018-11" db="EMBL/GenBank/DDBJ databases">
        <authorList>
            <person name="Alioto T."/>
            <person name="Alioto T."/>
        </authorList>
    </citation>
    <scope>NUCLEOTIDE SEQUENCE</scope>
</reference>
<dbReference type="EMBL" id="UYJE01010050">
    <property type="protein sequence ID" value="VDI79285.1"/>
    <property type="molecule type" value="Genomic_DNA"/>
</dbReference>
<sequence length="245" mass="27308">MILVDHLGNYLNKLDVDSEPYDVSVTNQNISYVTQPNSRTVLQIDPDRMVLLSKVTCNDLHSTVTCVSAVPNTGREYSGKIPCFLGVNKNGMLLRAAVHFDSILTEVPGSYGVIGSRVVKFHAFDEDSYLSIIGGQNYIKYDEKYGYSSKNVHIATIDTPTDICSNDNGHIYVSGQGSNTIHRLVKELPDKMITPILDQNLKVLDIPLGSRHGIKEPVAMCFNYDYSKLYIVNDWGKKVLVFDVI</sequence>
<evidence type="ECO:0000313" key="1">
    <source>
        <dbReference type="EMBL" id="VDI79285.1"/>
    </source>
</evidence>
<dbReference type="OrthoDB" id="6129516at2759"/>
<dbReference type="Proteomes" id="UP000596742">
    <property type="component" value="Unassembled WGS sequence"/>
</dbReference>
<dbReference type="AlphaFoldDB" id="A0A8B6HFU5"/>
<keyword evidence="2" id="KW-1185">Reference proteome</keyword>
<proteinExistence type="predicted"/>
<organism evidence="1 2">
    <name type="scientific">Mytilus galloprovincialis</name>
    <name type="common">Mediterranean mussel</name>
    <dbReference type="NCBI Taxonomy" id="29158"/>
    <lineage>
        <taxon>Eukaryota</taxon>
        <taxon>Metazoa</taxon>
        <taxon>Spiralia</taxon>
        <taxon>Lophotrochozoa</taxon>
        <taxon>Mollusca</taxon>
        <taxon>Bivalvia</taxon>
        <taxon>Autobranchia</taxon>
        <taxon>Pteriomorphia</taxon>
        <taxon>Mytilida</taxon>
        <taxon>Mytiloidea</taxon>
        <taxon>Mytilidae</taxon>
        <taxon>Mytilinae</taxon>
        <taxon>Mytilus</taxon>
    </lineage>
</organism>
<name>A0A8B6HFU5_MYTGA</name>
<protein>
    <submittedName>
        <fullName evidence="1">Uncharacterized protein</fullName>
    </submittedName>
</protein>
<evidence type="ECO:0000313" key="2">
    <source>
        <dbReference type="Proteomes" id="UP000596742"/>
    </source>
</evidence>
<gene>
    <name evidence="1" type="ORF">MGAL_10B050693</name>
</gene>